<dbReference type="EMBL" id="JAUSVS010000002">
    <property type="protein sequence ID" value="MDQ0463960.1"/>
    <property type="molecule type" value="Genomic_DNA"/>
</dbReference>
<gene>
    <name evidence="6" type="ORF">QO010_001731</name>
</gene>
<proteinExistence type="predicted"/>
<protein>
    <submittedName>
        <fullName evidence="6">Translocation and assembly module TamB</fullName>
    </submittedName>
</protein>
<evidence type="ECO:0000259" key="5">
    <source>
        <dbReference type="Pfam" id="PF04357"/>
    </source>
</evidence>
<dbReference type="InterPro" id="IPR007452">
    <property type="entry name" value="TamB_C"/>
</dbReference>
<organism evidence="6 7">
    <name type="scientific">Caulobacter ginsengisoli</name>
    <dbReference type="NCBI Taxonomy" id="400775"/>
    <lineage>
        <taxon>Bacteria</taxon>
        <taxon>Pseudomonadati</taxon>
        <taxon>Pseudomonadota</taxon>
        <taxon>Alphaproteobacteria</taxon>
        <taxon>Caulobacterales</taxon>
        <taxon>Caulobacteraceae</taxon>
        <taxon>Caulobacter</taxon>
    </lineage>
</organism>
<evidence type="ECO:0000256" key="3">
    <source>
        <dbReference type="ARBA" id="ARBA00022989"/>
    </source>
</evidence>
<evidence type="ECO:0000256" key="1">
    <source>
        <dbReference type="ARBA" id="ARBA00004167"/>
    </source>
</evidence>
<evidence type="ECO:0000313" key="6">
    <source>
        <dbReference type="EMBL" id="MDQ0463960.1"/>
    </source>
</evidence>
<feature type="domain" description="Translocation and assembly module TamB C-terminal" evidence="5">
    <location>
        <begin position="1040"/>
        <end position="1383"/>
    </location>
</feature>
<keyword evidence="3" id="KW-1133">Transmembrane helix</keyword>
<dbReference type="PANTHER" id="PTHR36985:SF1">
    <property type="entry name" value="TRANSLOCATION AND ASSEMBLY MODULE SUBUNIT TAMB"/>
    <property type="match status" value="1"/>
</dbReference>
<dbReference type="Pfam" id="PF04357">
    <property type="entry name" value="TamB"/>
    <property type="match status" value="1"/>
</dbReference>
<dbReference type="RefSeq" id="WP_307348253.1">
    <property type="nucleotide sequence ID" value="NZ_JAUSVS010000002.1"/>
</dbReference>
<keyword evidence="7" id="KW-1185">Reference proteome</keyword>
<evidence type="ECO:0000313" key="7">
    <source>
        <dbReference type="Proteomes" id="UP001228905"/>
    </source>
</evidence>
<accession>A0ABU0IPM4</accession>
<keyword evidence="2" id="KW-0812">Transmembrane</keyword>
<dbReference type="Proteomes" id="UP001228905">
    <property type="component" value="Unassembled WGS sequence"/>
</dbReference>
<evidence type="ECO:0000256" key="4">
    <source>
        <dbReference type="ARBA" id="ARBA00023136"/>
    </source>
</evidence>
<dbReference type="PANTHER" id="PTHR36985">
    <property type="entry name" value="TRANSLOCATION AND ASSEMBLY MODULE SUBUNIT TAMB"/>
    <property type="match status" value="1"/>
</dbReference>
<sequence>MRLPRFRLPSLKGPWLIITVSLLAVLVVAAGLTVRYGVNTGPGRAFLESRLEGLKLGRFGRLHVEGLSGDLWRDLKIRRLTISDEKGVWLEGRNAELVWRSPRLVSRRLFVDRLTAQRVIIYRRPILSAPTPPRPIPLSVQIETAHLTLETLPAFSYQAGLFDIAGNLDVERNGGTKTRIQTRSLLHLGDYANIAFDLGGKKLMALTADASEAKGGALAGALGLPADQTFKLTARLSGTVKEGRFNLVTTSGTTTPAQATGAWNAAGGNAQGDISLAASRLTTPLARMFGDRARFTVTGAKAKTKGLYALEARADAENLSATVKGEANVGQQTTGPAGLALTARTPNLGRIAGPVFKGGAQAQGVFKGVAKDWKIVGSLAGDKLDFGPYDLARASGTVTVGRKDRETTISGKLTGQGGSGSGYLAALLGGAPTAVVELVRLKDGRLLMKRLDANGVGLKVQGSGDRGILGGLNFKGQAQLTNLKAARAGANGGISGGWSASQAAAGKPWLFTVDARGSAYASGWAELDRLLGPTPHLKLAASYADGAVSLGDGRLEGKAGQMQAKGVLGKGGTLGFNLNWTAEGPFHAGPVEIAGKAKGDGALTGTLGAPRADLNADFDAIDLPRLPLKAAHVTLSFLRGPNGTDGQFAITATSAFGAARAKTAFNFMPGGLDLTGLDADAGGVQAKGALSLRRGLPSTADLTVAAGPGVLLTQGSASGMLKIVDAAGGPRVDLDITAKNATLRDVAGVRFDTAHLRANGPLSQLPVAIQAQGVTGPGPFKFDSTGTVTNKGDRYQVALDGAGQFVQLNFKTLETGQFAFGGGGDTTAHLRLAMGKGKAALDARSGSGSADILLALEGVELGVVNEDLAGQIDAKLTLRGQGTRLGGALEATLNDARARGSSKNASMDGTVKATLNDTVLDITAQASNDKGLQAQAALTLPVEASAAPLHLAIARRQPMKGWFKANGEVKPLWDLLVGGERSLSGNVTSQATLSGTLADPRIVGDARLDGGAFEDGQTGLKLKDVALQADFNDSAIDVSRVQGSDGRGGSMTGSGRISLVREGTSSFRMDLKQFTLINNETAMAIASGQATLNRDAAGKVRLEGALKVDRADIAADPPTPSGVTPMDVIEINKPPSKGLTLQPAKARGLVVALDVSLKASRGIFIEGRGLNAEMSLDARVGGTTADPTLEGVARLVRGEYDFAGKRFQFDNRGAVYLASRADRIRLDLTATRDDPTLTAVIRVRGTAAKPEITLTSTPALPDDEVLSRVLFGSSASQLSPLEAAQLASGLAALAGGGGFDVIGGLRSLTGLDRIAFAGGGASGAMTIAGGKYITDDVYLEIIGGGREGPAAQVEWRVKKTLSIVSRVAGQGDAKLSVRWRKDY</sequence>
<reference evidence="6 7" key="1">
    <citation type="submission" date="2023-07" db="EMBL/GenBank/DDBJ databases">
        <title>Genomic Encyclopedia of Type Strains, Phase IV (KMG-IV): sequencing the most valuable type-strain genomes for metagenomic binning, comparative biology and taxonomic classification.</title>
        <authorList>
            <person name="Goeker M."/>
        </authorList>
    </citation>
    <scope>NUCLEOTIDE SEQUENCE [LARGE SCALE GENOMIC DNA]</scope>
    <source>
        <strain evidence="6 7">DSM 18695</strain>
    </source>
</reference>
<keyword evidence="4" id="KW-0472">Membrane</keyword>
<comment type="subcellular location">
    <subcellularLocation>
        <location evidence="1">Membrane</location>
        <topology evidence="1">Single-pass membrane protein</topology>
    </subcellularLocation>
</comment>
<name>A0ABU0IPM4_9CAUL</name>
<evidence type="ECO:0000256" key="2">
    <source>
        <dbReference type="ARBA" id="ARBA00022692"/>
    </source>
</evidence>
<comment type="caution">
    <text evidence="6">The sequence shown here is derived from an EMBL/GenBank/DDBJ whole genome shotgun (WGS) entry which is preliminary data.</text>
</comment>